<evidence type="ECO:0000313" key="3">
    <source>
        <dbReference type="Proteomes" id="UP000078561"/>
    </source>
</evidence>
<name>A0A168QQT2_ABSGL</name>
<dbReference type="PANTHER" id="PTHR12210">
    <property type="entry name" value="DULLARD PROTEIN PHOSPHATASE"/>
    <property type="match status" value="1"/>
</dbReference>
<feature type="domain" description="FCP1 homology" evidence="1">
    <location>
        <begin position="63"/>
        <end position="230"/>
    </location>
</feature>
<dbReference type="STRING" id="4829.A0A168QQT2"/>
<proteinExistence type="predicted"/>
<dbReference type="InterPro" id="IPR050365">
    <property type="entry name" value="TIM50"/>
</dbReference>
<dbReference type="NCBIfam" id="TIGR02251">
    <property type="entry name" value="HIF-SF_euk"/>
    <property type="match status" value="1"/>
</dbReference>
<organism evidence="2">
    <name type="scientific">Absidia glauca</name>
    <name type="common">Pin mould</name>
    <dbReference type="NCBI Taxonomy" id="4829"/>
    <lineage>
        <taxon>Eukaryota</taxon>
        <taxon>Fungi</taxon>
        <taxon>Fungi incertae sedis</taxon>
        <taxon>Mucoromycota</taxon>
        <taxon>Mucoromycotina</taxon>
        <taxon>Mucoromycetes</taxon>
        <taxon>Mucorales</taxon>
        <taxon>Cunninghamellaceae</taxon>
        <taxon>Absidia</taxon>
    </lineage>
</organism>
<dbReference type="GO" id="GO:0016791">
    <property type="term" value="F:phosphatase activity"/>
    <property type="evidence" value="ECO:0007669"/>
    <property type="project" value="InterPro"/>
</dbReference>
<dbReference type="InterPro" id="IPR004274">
    <property type="entry name" value="FCP1_dom"/>
</dbReference>
<dbReference type="EMBL" id="LT554468">
    <property type="protein sequence ID" value="SAM05338.1"/>
    <property type="molecule type" value="Genomic_DNA"/>
</dbReference>
<reference evidence="2" key="1">
    <citation type="submission" date="2016-04" db="EMBL/GenBank/DDBJ databases">
        <authorList>
            <person name="Evans L.H."/>
            <person name="Alamgir A."/>
            <person name="Owens N."/>
            <person name="Weber N.D."/>
            <person name="Virtaneva K."/>
            <person name="Barbian K."/>
            <person name="Babar A."/>
            <person name="Rosenke K."/>
        </authorList>
    </citation>
    <scope>NUCLEOTIDE SEQUENCE [LARGE SCALE GENOMIC DNA]</scope>
    <source>
        <strain evidence="2">CBS 101.48</strain>
    </source>
</reference>
<gene>
    <name evidence="2" type="primary">ABSGL_11213.1 scaffold 12295</name>
</gene>
<dbReference type="Proteomes" id="UP000078561">
    <property type="component" value="Unassembled WGS sequence"/>
</dbReference>
<dbReference type="FunFam" id="3.40.50.1000:FF:000093">
    <property type="entry name" value="NLI interacting factor-like phosphatase family protein"/>
    <property type="match status" value="1"/>
</dbReference>
<dbReference type="InterPro" id="IPR011948">
    <property type="entry name" value="Dullard_phosphatase"/>
</dbReference>
<dbReference type="InterPro" id="IPR023214">
    <property type="entry name" value="HAD_sf"/>
</dbReference>
<dbReference type="PROSITE" id="PS50969">
    <property type="entry name" value="FCP1"/>
    <property type="match status" value="1"/>
</dbReference>
<evidence type="ECO:0000313" key="2">
    <source>
        <dbReference type="EMBL" id="SAM05338.1"/>
    </source>
</evidence>
<dbReference type="OrthoDB" id="277011at2759"/>
<keyword evidence="3" id="KW-1185">Reference proteome</keyword>
<dbReference type="OMA" id="RIWGFFM"/>
<dbReference type="Gene3D" id="3.40.50.1000">
    <property type="entry name" value="HAD superfamily/HAD-like"/>
    <property type="match status" value="1"/>
</dbReference>
<sequence length="247" mass="28209">MPSRRHRYLTPFIDYLALIYAYIRTLLSIPLRTQQRIAFGKTTTTSTPKAQSSPNSTKRTALQYYKGKTVVLDLDETLVHSVQLSGGKLQTVHAAIQRKQIEVQSNKQSILYLVYKRPHADFFLKTISQWYKVVIFTASMAEYADPVIDWLDQDDSMVSQRYFRQSCVPKGGNYLKDISLAEPDLSKVCLVDNSPVAYELYQENGIPIPTWLNAPNDESLLDLLPLLDALRFTSDVRSILKLRKLTS</sequence>
<dbReference type="InterPro" id="IPR036412">
    <property type="entry name" value="HAD-like_sf"/>
</dbReference>
<dbReference type="SMART" id="SM00577">
    <property type="entry name" value="CPDc"/>
    <property type="match status" value="1"/>
</dbReference>
<accession>A0A168QQT2</accession>
<dbReference type="Pfam" id="PF03031">
    <property type="entry name" value="NIF"/>
    <property type="match status" value="1"/>
</dbReference>
<dbReference type="InParanoid" id="A0A168QQT2"/>
<protein>
    <recommendedName>
        <fullName evidence="1">FCP1 homology domain-containing protein</fullName>
    </recommendedName>
</protein>
<dbReference type="SUPFAM" id="SSF56784">
    <property type="entry name" value="HAD-like"/>
    <property type="match status" value="1"/>
</dbReference>
<evidence type="ECO:0000259" key="1">
    <source>
        <dbReference type="PROSITE" id="PS50969"/>
    </source>
</evidence>
<dbReference type="CDD" id="cd07521">
    <property type="entry name" value="HAD_FCP1-like"/>
    <property type="match status" value="1"/>
</dbReference>
<dbReference type="AlphaFoldDB" id="A0A168QQT2"/>